<dbReference type="GO" id="GO:0009882">
    <property type="term" value="F:blue light photoreceptor activity"/>
    <property type="evidence" value="ECO:0007669"/>
    <property type="project" value="InterPro"/>
</dbReference>
<evidence type="ECO:0000259" key="3">
    <source>
        <dbReference type="PROSITE" id="PS50110"/>
    </source>
</evidence>
<dbReference type="RefSeq" id="WP_119833887.1">
    <property type="nucleotide sequence ID" value="NZ_QYUL01000005.1"/>
</dbReference>
<dbReference type="Pfam" id="PF00072">
    <property type="entry name" value="Response_reg"/>
    <property type="match status" value="1"/>
</dbReference>
<organism evidence="5 6">
    <name type="scientific">Azospirillum cavernae</name>
    <dbReference type="NCBI Taxonomy" id="2320860"/>
    <lineage>
        <taxon>Bacteria</taxon>
        <taxon>Pseudomonadati</taxon>
        <taxon>Pseudomonadota</taxon>
        <taxon>Alphaproteobacteria</taxon>
        <taxon>Rhodospirillales</taxon>
        <taxon>Azospirillaceae</taxon>
        <taxon>Azospirillum</taxon>
    </lineage>
</organism>
<comment type="caution">
    <text evidence="5">The sequence shown here is derived from an EMBL/GenBank/DDBJ whole genome shotgun (WGS) entry which is preliminary data.</text>
</comment>
<dbReference type="CDD" id="cd17546">
    <property type="entry name" value="REC_hyHK_CKI1_RcsC-like"/>
    <property type="match status" value="1"/>
</dbReference>
<dbReference type="Proteomes" id="UP000283458">
    <property type="component" value="Unassembled WGS sequence"/>
</dbReference>
<keyword evidence="1 2" id="KW-0597">Phosphoprotein</keyword>
<dbReference type="Gene3D" id="3.30.70.100">
    <property type="match status" value="1"/>
</dbReference>
<dbReference type="Gene3D" id="3.40.50.2300">
    <property type="match status" value="1"/>
</dbReference>
<reference evidence="5 6" key="1">
    <citation type="submission" date="2018-09" db="EMBL/GenBank/DDBJ databases">
        <authorList>
            <person name="Zhu H."/>
        </authorList>
    </citation>
    <scope>NUCLEOTIDE SEQUENCE [LARGE SCALE GENOMIC DNA]</scope>
    <source>
        <strain evidence="5 6">K2W22B-5</strain>
    </source>
</reference>
<dbReference type="SMART" id="SM00448">
    <property type="entry name" value="REC"/>
    <property type="match status" value="1"/>
</dbReference>
<dbReference type="OrthoDB" id="9786548at2"/>
<evidence type="ECO:0000256" key="2">
    <source>
        <dbReference type="PROSITE-ProRule" id="PRU00169"/>
    </source>
</evidence>
<evidence type="ECO:0000256" key="1">
    <source>
        <dbReference type="ARBA" id="ARBA00022553"/>
    </source>
</evidence>
<dbReference type="SMART" id="SM01034">
    <property type="entry name" value="BLUF"/>
    <property type="match status" value="1"/>
</dbReference>
<name>A0A418VMY9_9PROT</name>
<dbReference type="EMBL" id="QYUL01000005">
    <property type="protein sequence ID" value="RJF77447.1"/>
    <property type="molecule type" value="Genomic_DNA"/>
</dbReference>
<accession>A0A418VMY9</accession>
<dbReference type="PROSITE" id="PS50925">
    <property type="entry name" value="BLUF"/>
    <property type="match status" value="1"/>
</dbReference>
<feature type="domain" description="BLUF" evidence="4">
    <location>
        <begin position="152"/>
        <end position="243"/>
    </location>
</feature>
<dbReference type="Pfam" id="PF04940">
    <property type="entry name" value="BLUF"/>
    <property type="match status" value="1"/>
</dbReference>
<dbReference type="PANTHER" id="PTHR44591">
    <property type="entry name" value="STRESS RESPONSE REGULATOR PROTEIN 1"/>
    <property type="match status" value="1"/>
</dbReference>
<dbReference type="InterPro" id="IPR001789">
    <property type="entry name" value="Sig_transdc_resp-reg_receiver"/>
</dbReference>
<dbReference type="InterPro" id="IPR007024">
    <property type="entry name" value="BLUF_domain"/>
</dbReference>
<dbReference type="GO" id="GO:0000160">
    <property type="term" value="P:phosphorelay signal transduction system"/>
    <property type="evidence" value="ECO:0007669"/>
    <property type="project" value="InterPro"/>
</dbReference>
<evidence type="ECO:0000313" key="6">
    <source>
        <dbReference type="Proteomes" id="UP000283458"/>
    </source>
</evidence>
<gene>
    <name evidence="5" type="ORF">D3877_27050</name>
</gene>
<feature type="domain" description="Response regulatory" evidence="3">
    <location>
        <begin position="12"/>
        <end position="139"/>
    </location>
</feature>
<evidence type="ECO:0000313" key="5">
    <source>
        <dbReference type="EMBL" id="RJF77447.1"/>
    </source>
</evidence>
<dbReference type="AlphaFoldDB" id="A0A418VMY9"/>
<dbReference type="PANTHER" id="PTHR44591:SF3">
    <property type="entry name" value="RESPONSE REGULATORY DOMAIN-CONTAINING PROTEIN"/>
    <property type="match status" value="1"/>
</dbReference>
<dbReference type="PROSITE" id="PS50110">
    <property type="entry name" value="RESPONSE_REGULATORY"/>
    <property type="match status" value="1"/>
</dbReference>
<feature type="modified residue" description="4-aspartylphosphate" evidence="2">
    <location>
        <position position="62"/>
    </location>
</feature>
<dbReference type="InterPro" id="IPR036046">
    <property type="entry name" value="Acylphosphatase-like_dom_sf"/>
</dbReference>
<keyword evidence="6" id="KW-1185">Reference proteome</keyword>
<sequence>MSSRESLLKSASVLVVEDNEFTSRLIATILRKIGVGTVYEAASAWNAFNILNISPVSVILCDLEMEPMGGLAFLTLLRSGRLPEGMTPNAPLDTEIPVAVLTAHTAPEIVKRARDAGATAFLTKPINPTLLQQRLEALLRERASNPVHGNGLLRVVFRSEVAPGVTKEHIKSIMAASQSKNPARGINSMLCFDTTHFLEILEGPHRVVDTLYGKIQADTRHRNVKTAIKDRIDQRLLESWAMLYMGREPPMVDLYRRHCGCDHFAPDRMEPPQIMEFLTEVIGRYRKT</sequence>
<evidence type="ECO:0000259" key="4">
    <source>
        <dbReference type="PROSITE" id="PS50925"/>
    </source>
</evidence>
<proteinExistence type="predicted"/>
<dbReference type="GO" id="GO:0071949">
    <property type="term" value="F:FAD binding"/>
    <property type="evidence" value="ECO:0007669"/>
    <property type="project" value="InterPro"/>
</dbReference>
<dbReference type="InterPro" id="IPR011006">
    <property type="entry name" value="CheY-like_superfamily"/>
</dbReference>
<protein>
    <submittedName>
        <fullName evidence="5">Response regulator</fullName>
    </submittedName>
</protein>
<dbReference type="SUPFAM" id="SSF54975">
    <property type="entry name" value="Acylphosphatase/BLUF domain-like"/>
    <property type="match status" value="1"/>
</dbReference>
<dbReference type="InterPro" id="IPR050595">
    <property type="entry name" value="Bact_response_regulator"/>
</dbReference>
<dbReference type="SUPFAM" id="SSF52172">
    <property type="entry name" value="CheY-like"/>
    <property type="match status" value="1"/>
</dbReference>